<organism evidence="7 8">
    <name type="scientific">Vespula squamosa</name>
    <name type="common">Southern yellow jacket</name>
    <name type="synonym">Wasp</name>
    <dbReference type="NCBI Taxonomy" id="30214"/>
    <lineage>
        <taxon>Eukaryota</taxon>
        <taxon>Metazoa</taxon>
        <taxon>Ecdysozoa</taxon>
        <taxon>Arthropoda</taxon>
        <taxon>Hexapoda</taxon>
        <taxon>Insecta</taxon>
        <taxon>Pterygota</taxon>
        <taxon>Neoptera</taxon>
        <taxon>Endopterygota</taxon>
        <taxon>Hymenoptera</taxon>
        <taxon>Apocrita</taxon>
        <taxon>Aculeata</taxon>
        <taxon>Vespoidea</taxon>
        <taxon>Vespidae</taxon>
        <taxon>Vespinae</taxon>
        <taxon>Vespula</taxon>
    </lineage>
</organism>
<dbReference type="InterPro" id="IPR000873">
    <property type="entry name" value="AMP-dep_synth/lig_dom"/>
</dbReference>
<comment type="subcellular location">
    <subcellularLocation>
        <location evidence="1">Peroxisome</location>
    </subcellularLocation>
</comment>
<feature type="domain" description="AMP-dependent synthetase/ligase" evidence="5">
    <location>
        <begin position="298"/>
        <end position="641"/>
    </location>
</feature>
<evidence type="ECO:0000259" key="6">
    <source>
        <dbReference type="Pfam" id="PF13193"/>
    </source>
</evidence>
<dbReference type="GO" id="GO:0005777">
    <property type="term" value="C:peroxisome"/>
    <property type="evidence" value="ECO:0007669"/>
    <property type="project" value="UniProtKB-SubCell"/>
</dbReference>
<evidence type="ECO:0000313" key="8">
    <source>
        <dbReference type="Proteomes" id="UP001607302"/>
    </source>
</evidence>
<evidence type="ECO:0000259" key="5">
    <source>
        <dbReference type="Pfam" id="PF00501"/>
    </source>
</evidence>
<keyword evidence="3" id="KW-0436">Ligase</keyword>
<proteinExistence type="inferred from homology"/>
<dbReference type="Pfam" id="PF13193">
    <property type="entry name" value="AMP-binding_C"/>
    <property type="match status" value="1"/>
</dbReference>
<dbReference type="Gene3D" id="3.30.300.30">
    <property type="match status" value="1"/>
</dbReference>
<dbReference type="Gene3D" id="3.40.50.12780">
    <property type="entry name" value="N-terminal domain of ligase-like"/>
    <property type="match status" value="2"/>
</dbReference>
<comment type="caution">
    <text evidence="7">The sequence shown here is derived from an EMBL/GenBank/DDBJ whole genome shotgun (WGS) entry which is preliminary data.</text>
</comment>
<reference evidence="7 8" key="1">
    <citation type="journal article" date="2024" name="Ann. Entomol. Soc. Am.">
        <title>Genomic analyses of the southern and eastern yellowjacket wasps (Hymenoptera: Vespidae) reveal evolutionary signatures of social life.</title>
        <authorList>
            <person name="Catto M.A."/>
            <person name="Caine P.B."/>
            <person name="Orr S.E."/>
            <person name="Hunt B.G."/>
            <person name="Goodisman M.A.D."/>
        </authorList>
    </citation>
    <scope>NUCLEOTIDE SEQUENCE [LARGE SCALE GENOMIC DNA]</scope>
    <source>
        <strain evidence="7">233</strain>
        <tissue evidence="7">Head and thorax</tissue>
    </source>
</reference>
<gene>
    <name evidence="7" type="ORF">V1478_005735</name>
</gene>
<dbReference type="SUPFAM" id="SSF56801">
    <property type="entry name" value="Acetyl-CoA synthetase-like"/>
    <property type="match status" value="2"/>
</dbReference>
<dbReference type="EMBL" id="JAUDFV010000130">
    <property type="protein sequence ID" value="KAL2729445.1"/>
    <property type="molecule type" value="Genomic_DNA"/>
</dbReference>
<accession>A0ABD2B9S5</accession>
<dbReference type="InterPro" id="IPR025110">
    <property type="entry name" value="AMP-bd_C"/>
</dbReference>
<protein>
    <submittedName>
        <fullName evidence="7">Nonribosomal peptide synthetase 30-like</fullName>
    </submittedName>
</protein>
<keyword evidence="8" id="KW-1185">Reference proteome</keyword>
<dbReference type="InterPro" id="IPR042099">
    <property type="entry name" value="ANL_N_sf"/>
</dbReference>
<dbReference type="InterPro" id="IPR020845">
    <property type="entry name" value="AMP-binding_CS"/>
</dbReference>
<dbReference type="Proteomes" id="UP001607302">
    <property type="component" value="Unassembled WGS sequence"/>
</dbReference>
<evidence type="ECO:0000256" key="3">
    <source>
        <dbReference type="ARBA" id="ARBA00022598"/>
    </source>
</evidence>
<sequence>MLISIVHRCSSIDVITEETYIFAEIFDRTVTCVLQSLQQGIKVNDMIAVCIPNITKKQDVVKLFRAKIVFADENSVDTILEATKLKNYDIKVVVFGKSLNALPFSNILEGHIKYDIENFQCTNIDNVHDTAGLLYSSGTTGLPKGVRISHFALLSNVLLSGNLNTEGIPLWLSPYFWITRNRILKSKYFKKYDMSNIRKMYLSGAIVTSKRQIMLKEYFLNADVIQIYSKMKMTYCDLLVSTETRRKVVNECDNFIIQDNILKGKEEPLSTEYTNIGKLLLDRMKAKPNFVGQIDVISEEIYTFAEMFDRTVKCALWLRQQGIKVNDVVAVCAPNIMDSFAPFFASFCVGAIFTPWNSAMDIREARYFMKLSGAKIVFAEENAVNTILEAAKFENYDIKVVVFGKAPNALPFSNILEGHIKYDVENFQCTSIDNVHDTAGLLYSSGTTGLPKGVRISHFALLSNVLLSGNFNTEGIPLWLSPYFWMTGVLLTLSSVVNYCRRLLYPTFEEEMVCKIIEKYEVTWMFLSSSMANRILKSGYFKKYDVSSISKLNISGAIFTANSQMKLKECFPSADIIQIFGMTEFCGIITLQKPHHKAGSIGTVRSNAQIKIVDLKTRCALGPNRIGELLGKSLTMMRDYYNNPEATKDTIDDDGWLHTGDLAYYDENGEFFIIDRLKEIIKYRGIQISPSEIENLLQTHPDVIEVAVVGIPHILDDEHPIAFVTKVPDSKVSERELQELVSRNMTDSYHLRGGVKFLEKMPYTASRKISRKDLKAMAKSYQLK</sequence>
<keyword evidence="4" id="KW-0576">Peroxisome</keyword>
<dbReference type="Pfam" id="PF00501">
    <property type="entry name" value="AMP-binding"/>
    <property type="match status" value="2"/>
</dbReference>
<dbReference type="PANTHER" id="PTHR24096:SF149">
    <property type="entry name" value="AMP-BINDING DOMAIN-CONTAINING PROTEIN-RELATED"/>
    <property type="match status" value="1"/>
</dbReference>
<dbReference type="GO" id="GO:0016874">
    <property type="term" value="F:ligase activity"/>
    <property type="evidence" value="ECO:0007669"/>
    <property type="project" value="UniProtKB-KW"/>
</dbReference>
<dbReference type="PANTHER" id="PTHR24096">
    <property type="entry name" value="LONG-CHAIN-FATTY-ACID--COA LIGASE"/>
    <property type="match status" value="1"/>
</dbReference>
<dbReference type="PROSITE" id="PS00455">
    <property type="entry name" value="AMP_BINDING"/>
    <property type="match status" value="2"/>
</dbReference>
<feature type="domain" description="AMP-binding enzyme C-terminal" evidence="6">
    <location>
        <begin position="692"/>
        <end position="768"/>
    </location>
</feature>
<evidence type="ECO:0000256" key="2">
    <source>
        <dbReference type="ARBA" id="ARBA00006432"/>
    </source>
</evidence>
<name>A0ABD2B9S5_VESSQ</name>
<evidence type="ECO:0000256" key="1">
    <source>
        <dbReference type="ARBA" id="ARBA00004275"/>
    </source>
</evidence>
<evidence type="ECO:0000256" key="4">
    <source>
        <dbReference type="ARBA" id="ARBA00023140"/>
    </source>
</evidence>
<dbReference type="AlphaFoldDB" id="A0ABD2B9S5"/>
<dbReference type="InterPro" id="IPR045851">
    <property type="entry name" value="AMP-bd_C_sf"/>
</dbReference>
<comment type="similarity">
    <text evidence="2">Belongs to the ATP-dependent AMP-binding enzyme family.</text>
</comment>
<feature type="domain" description="AMP-dependent synthetase/ligase" evidence="5">
    <location>
        <begin position="60"/>
        <end position="179"/>
    </location>
</feature>
<evidence type="ECO:0000313" key="7">
    <source>
        <dbReference type="EMBL" id="KAL2729445.1"/>
    </source>
</evidence>